<feature type="region of interest" description="Disordered" evidence="1">
    <location>
        <begin position="102"/>
        <end position="123"/>
    </location>
</feature>
<dbReference type="EMBL" id="QMEV01000003">
    <property type="protein sequence ID" value="RAV16575.1"/>
    <property type="molecule type" value="Genomic_DNA"/>
</dbReference>
<protein>
    <submittedName>
        <fullName evidence="2">DUF3253 domain-containing protein</fullName>
    </submittedName>
</protein>
<dbReference type="InterPro" id="IPR036388">
    <property type="entry name" value="WH-like_DNA-bd_sf"/>
</dbReference>
<reference evidence="2 3" key="1">
    <citation type="submission" date="2018-06" db="EMBL/GenBank/DDBJ databases">
        <title>NTM in soil in Japan.</title>
        <authorList>
            <person name="Ohya K."/>
        </authorList>
    </citation>
    <scope>NUCLEOTIDE SEQUENCE [LARGE SCALE GENOMIC DNA]</scope>
    <source>
        <strain evidence="2 3">GF28</strain>
    </source>
</reference>
<gene>
    <name evidence="2" type="ORF">DQP57_02710</name>
</gene>
<sequence length="123" mass="12979">MGGAVALTGGVGQRSRDELVRVLGGGGRGADHAEIALGDGPIGRRLEAAIRALTEHRGPRSSICPSDAARALGGDDWRELMDDARESTRRLARSGEVEITQRGNAVDPDGDWSGPIRIRAIRS</sequence>
<dbReference type="SUPFAM" id="SSF46785">
    <property type="entry name" value="Winged helix' DNA-binding domain"/>
    <property type="match status" value="1"/>
</dbReference>
<name>A0A329M9A7_9MYCO</name>
<comment type="caution">
    <text evidence="2">The sequence shown here is derived from an EMBL/GenBank/DDBJ whole genome shotgun (WGS) entry which is preliminary data.</text>
</comment>
<accession>A0A329M9A7</accession>
<dbReference type="Proteomes" id="UP000250915">
    <property type="component" value="Unassembled WGS sequence"/>
</dbReference>
<evidence type="ECO:0000313" key="3">
    <source>
        <dbReference type="Proteomes" id="UP000250915"/>
    </source>
</evidence>
<proteinExistence type="predicted"/>
<dbReference type="InterPro" id="IPR021660">
    <property type="entry name" value="DUF3253"/>
</dbReference>
<dbReference type="AlphaFoldDB" id="A0A329M9A7"/>
<dbReference type="Pfam" id="PF11625">
    <property type="entry name" value="DUF3253"/>
    <property type="match status" value="1"/>
</dbReference>
<evidence type="ECO:0000256" key="1">
    <source>
        <dbReference type="SAM" id="MobiDB-lite"/>
    </source>
</evidence>
<dbReference type="InterPro" id="IPR036390">
    <property type="entry name" value="WH_DNA-bd_sf"/>
</dbReference>
<dbReference type="Gene3D" id="1.10.10.10">
    <property type="entry name" value="Winged helix-like DNA-binding domain superfamily/Winged helix DNA-binding domain"/>
    <property type="match status" value="1"/>
</dbReference>
<dbReference type="OrthoDB" id="34459at2"/>
<organism evidence="2 3">
    <name type="scientific">Mycobacterium colombiense</name>
    <dbReference type="NCBI Taxonomy" id="339268"/>
    <lineage>
        <taxon>Bacteria</taxon>
        <taxon>Bacillati</taxon>
        <taxon>Actinomycetota</taxon>
        <taxon>Actinomycetes</taxon>
        <taxon>Mycobacteriales</taxon>
        <taxon>Mycobacteriaceae</taxon>
        <taxon>Mycobacterium</taxon>
        <taxon>Mycobacterium avium complex (MAC)</taxon>
    </lineage>
</organism>
<evidence type="ECO:0000313" key="2">
    <source>
        <dbReference type="EMBL" id="RAV16575.1"/>
    </source>
</evidence>